<dbReference type="InterPro" id="IPR000577">
    <property type="entry name" value="Carb_kinase_FGGY"/>
</dbReference>
<evidence type="ECO:0000256" key="1">
    <source>
        <dbReference type="ARBA" id="ARBA00009156"/>
    </source>
</evidence>
<comment type="function">
    <text evidence="8">Catalyzes the phosphorylation of D-xylulose to D-xylulose 5-phosphate.</text>
</comment>
<evidence type="ECO:0000256" key="8">
    <source>
        <dbReference type="HAMAP-Rule" id="MF_02220"/>
    </source>
</evidence>
<evidence type="ECO:0000259" key="10">
    <source>
        <dbReference type="Pfam" id="PF00370"/>
    </source>
</evidence>
<evidence type="ECO:0000256" key="7">
    <source>
        <dbReference type="ARBA" id="ARBA00023277"/>
    </source>
</evidence>
<dbReference type="CDD" id="cd07808">
    <property type="entry name" value="ASKHA_NBD_FGGY_EcXK-like"/>
    <property type="match status" value="1"/>
</dbReference>
<evidence type="ECO:0000256" key="3">
    <source>
        <dbReference type="ARBA" id="ARBA00022679"/>
    </source>
</evidence>
<evidence type="ECO:0000256" key="5">
    <source>
        <dbReference type="ARBA" id="ARBA00022777"/>
    </source>
</evidence>
<evidence type="ECO:0000259" key="11">
    <source>
        <dbReference type="Pfam" id="PF02782"/>
    </source>
</evidence>
<accession>A0A8X8GX37</accession>
<keyword evidence="5 8" id="KW-0418">Kinase</keyword>
<dbReference type="InterPro" id="IPR018485">
    <property type="entry name" value="FGGY_C"/>
</dbReference>
<dbReference type="GO" id="GO:0005998">
    <property type="term" value="P:xylulose catabolic process"/>
    <property type="evidence" value="ECO:0007669"/>
    <property type="project" value="UniProtKB-UniRule"/>
</dbReference>
<dbReference type="PANTHER" id="PTHR43095">
    <property type="entry name" value="SUGAR KINASE"/>
    <property type="match status" value="1"/>
</dbReference>
<proteinExistence type="inferred from homology"/>
<protein>
    <recommendedName>
        <fullName evidence="8 9">Xylulose kinase</fullName>
        <shortName evidence="8 9">Xylulokinase</shortName>
        <ecNumber evidence="8 9">2.7.1.17</ecNumber>
    </recommendedName>
</protein>
<dbReference type="PANTHER" id="PTHR43095:SF6">
    <property type="entry name" value="XYLULOSE KINASE"/>
    <property type="match status" value="1"/>
</dbReference>
<dbReference type="GO" id="GO:0042732">
    <property type="term" value="P:D-xylose metabolic process"/>
    <property type="evidence" value="ECO:0007669"/>
    <property type="project" value="UniProtKB-KW"/>
</dbReference>
<comment type="caution">
    <text evidence="12">The sequence shown here is derived from an EMBL/GenBank/DDBJ whole genome shotgun (WGS) entry which is preliminary data.</text>
</comment>
<gene>
    <name evidence="8 9 12" type="primary">xylB</name>
    <name evidence="12" type="ORF">GEU84_016195</name>
</gene>
<keyword evidence="2 8" id="KW-0859">Xylose metabolism</keyword>
<comment type="catalytic activity">
    <reaction evidence="8 9">
        <text>D-xylulose + ATP = D-xylulose 5-phosphate + ADP + H(+)</text>
        <dbReference type="Rhea" id="RHEA:10964"/>
        <dbReference type="ChEBI" id="CHEBI:15378"/>
        <dbReference type="ChEBI" id="CHEBI:17140"/>
        <dbReference type="ChEBI" id="CHEBI:30616"/>
        <dbReference type="ChEBI" id="CHEBI:57737"/>
        <dbReference type="ChEBI" id="CHEBI:456216"/>
        <dbReference type="EC" id="2.7.1.17"/>
    </reaction>
</comment>
<dbReference type="InterPro" id="IPR006000">
    <property type="entry name" value="Xylulokinase"/>
</dbReference>
<dbReference type="Gene3D" id="3.30.420.40">
    <property type="match status" value="2"/>
</dbReference>
<dbReference type="Pfam" id="PF02782">
    <property type="entry name" value="FGGY_C"/>
    <property type="match status" value="1"/>
</dbReference>
<organism evidence="12 13">
    <name type="scientific">Fertoeibacter niger</name>
    <dbReference type="NCBI Taxonomy" id="2656921"/>
    <lineage>
        <taxon>Bacteria</taxon>
        <taxon>Pseudomonadati</taxon>
        <taxon>Pseudomonadota</taxon>
        <taxon>Alphaproteobacteria</taxon>
        <taxon>Rhodobacterales</taxon>
        <taxon>Paracoccaceae</taxon>
        <taxon>Fertoeibacter</taxon>
    </lineage>
</organism>
<evidence type="ECO:0000256" key="4">
    <source>
        <dbReference type="ARBA" id="ARBA00022741"/>
    </source>
</evidence>
<evidence type="ECO:0000313" key="12">
    <source>
        <dbReference type="EMBL" id="NUB45939.1"/>
    </source>
</evidence>
<evidence type="ECO:0000256" key="6">
    <source>
        <dbReference type="ARBA" id="ARBA00022840"/>
    </source>
</evidence>
<feature type="site" description="Important for activity" evidence="8">
    <location>
        <position position="6"/>
    </location>
</feature>
<dbReference type="InterPro" id="IPR050406">
    <property type="entry name" value="FGGY_Carb_Kinase"/>
</dbReference>
<feature type="active site" description="Proton acceptor" evidence="8">
    <location>
        <position position="234"/>
    </location>
</feature>
<feature type="binding site" evidence="8">
    <location>
        <begin position="79"/>
        <end position="80"/>
    </location>
    <ligand>
        <name>substrate</name>
    </ligand>
</feature>
<evidence type="ECO:0000256" key="2">
    <source>
        <dbReference type="ARBA" id="ARBA00022629"/>
    </source>
</evidence>
<sequence length="481" mass="49927">MHLGIDIGTSGVKALLMADDTSVIGSRDAGLTVSRPRSGWSEQNPDDWIAATSAAVAGLRAAHPEAFARLASVGVSGQMHGATLLGADDRPLRPCILWNDGRSGAECAALEARVDVRGIGGNIAMAGFTAPKLLWVARHEPAIFARIAKVLLPKDYVRLWLTGQHATDMSDAAGTLWLDVGGRRWSDALLAATGLTRDQMPDVIEGTAQSGLLRAEIAADWGVARVPVAGGGGDNAATACGMGLLEPGAGFLSLGTSGVLFTATERFAPNTDEAVHAFCHAVPARWHQMAVTLSAVDSLTWLARQLGGTPPDLAAMVPLDVSQPSETTFLPYLSGERTPHNDPLARGAFVGLAAGTDKAALVQAVMEGVGFAFADCHDALARTGLPVGAVYAVGGGARSASWLRIIAAATGLTLLIPETGDFGAAYGAAKLARACLSPQFDAADFAAPALRAEVRPDPALADAYAARRGRFRRLYRALQDG</sequence>
<dbReference type="GO" id="GO:0005524">
    <property type="term" value="F:ATP binding"/>
    <property type="evidence" value="ECO:0007669"/>
    <property type="project" value="UniProtKB-UniRule"/>
</dbReference>
<dbReference type="InterPro" id="IPR043129">
    <property type="entry name" value="ATPase_NBD"/>
</dbReference>
<feature type="domain" description="Carbohydrate kinase FGGY N-terminal" evidence="10">
    <location>
        <begin position="1"/>
        <end position="241"/>
    </location>
</feature>
<evidence type="ECO:0000256" key="9">
    <source>
        <dbReference type="RuleBase" id="RU364073"/>
    </source>
</evidence>
<dbReference type="AlphaFoldDB" id="A0A8X8GX37"/>
<keyword evidence="7 8" id="KW-0119">Carbohydrate metabolism</keyword>
<keyword evidence="6 8" id="KW-0067">ATP-binding</keyword>
<dbReference type="EMBL" id="WHUT02000010">
    <property type="protein sequence ID" value="NUB45939.1"/>
    <property type="molecule type" value="Genomic_DNA"/>
</dbReference>
<dbReference type="EC" id="2.7.1.17" evidence="8 9"/>
<keyword evidence="4 8" id="KW-0547">Nucleotide-binding</keyword>
<evidence type="ECO:0000313" key="13">
    <source>
        <dbReference type="Proteomes" id="UP000484076"/>
    </source>
</evidence>
<comment type="similarity">
    <text evidence="1 8 9">Belongs to the FGGY kinase family.</text>
</comment>
<dbReference type="GO" id="GO:0004856">
    <property type="term" value="F:D-xylulokinase activity"/>
    <property type="evidence" value="ECO:0007669"/>
    <property type="project" value="UniProtKB-UniRule"/>
</dbReference>
<dbReference type="NCBIfam" id="TIGR01312">
    <property type="entry name" value="XylB"/>
    <property type="match status" value="1"/>
</dbReference>
<dbReference type="Proteomes" id="UP000484076">
    <property type="component" value="Unassembled WGS sequence"/>
</dbReference>
<dbReference type="PIRSF" id="PIRSF000538">
    <property type="entry name" value="GlpK"/>
    <property type="match status" value="1"/>
</dbReference>
<dbReference type="InterPro" id="IPR018484">
    <property type="entry name" value="FGGY_N"/>
</dbReference>
<feature type="domain" description="Carbohydrate kinase FGGY C-terminal" evidence="11">
    <location>
        <begin position="252"/>
        <end position="432"/>
    </location>
</feature>
<dbReference type="InterPro" id="IPR018483">
    <property type="entry name" value="Carb_kinase_FGGY_CS"/>
</dbReference>
<dbReference type="RefSeq" id="WP_174539927.1">
    <property type="nucleotide sequence ID" value="NZ_WHUT02000010.1"/>
</dbReference>
<dbReference type="PROSITE" id="PS00933">
    <property type="entry name" value="FGGY_KINASES_1"/>
    <property type="match status" value="1"/>
</dbReference>
<keyword evidence="3 8" id="KW-0808">Transferase</keyword>
<name>A0A8X8GX37_9RHOB</name>
<dbReference type="HAMAP" id="MF_02220">
    <property type="entry name" value="XylB"/>
    <property type="match status" value="1"/>
</dbReference>
<keyword evidence="13" id="KW-1185">Reference proteome</keyword>
<dbReference type="SUPFAM" id="SSF53067">
    <property type="entry name" value="Actin-like ATPase domain"/>
    <property type="match status" value="2"/>
</dbReference>
<dbReference type="Pfam" id="PF00370">
    <property type="entry name" value="FGGY_N"/>
    <property type="match status" value="1"/>
</dbReference>
<reference evidence="12" key="1">
    <citation type="submission" date="2020-05" db="EMBL/GenBank/DDBJ databases">
        <title>Fertoebacter nigrum gen. nov., sp. nov., a new member of the family Rhodobacteraceae.</title>
        <authorList>
            <person name="Szuroczki S."/>
            <person name="Abbaszade G."/>
            <person name="Buni D."/>
            <person name="Schumann P."/>
            <person name="Toth E."/>
        </authorList>
    </citation>
    <scope>NUCLEOTIDE SEQUENCE</scope>
    <source>
        <strain evidence="12">RG-N-1a</strain>
    </source>
</reference>